<evidence type="ECO:0000256" key="1">
    <source>
        <dbReference type="ARBA" id="ARBA00022729"/>
    </source>
</evidence>
<dbReference type="EMBL" id="JBEFKJ010000020">
    <property type="protein sequence ID" value="KAL2040712.1"/>
    <property type="molecule type" value="Genomic_DNA"/>
</dbReference>
<dbReference type="InterPro" id="IPR036908">
    <property type="entry name" value="RlpA-like_sf"/>
</dbReference>
<feature type="signal peptide" evidence="2">
    <location>
        <begin position="1"/>
        <end position="18"/>
    </location>
</feature>
<dbReference type="PANTHER" id="PTHR31836:SF28">
    <property type="entry name" value="SRCR DOMAIN-CONTAINING PROTEIN-RELATED"/>
    <property type="match status" value="1"/>
</dbReference>
<reference evidence="3 4" key="1">
    <citation type="submission" date="2024-09" db="EMBL/GenBank/DDBJ databases">
        <title>Rethinking Asexuality: The Enigmatic Case of Functional Sexual Genes in Lepraria (Stereocaulaceae).</title>
        <authorList>
            <person name="Doellman M."/>
            <person name="Sun Y."/>
            <person name="Barcenas-Pena A."/>
            <person name="Lumbsch H.T."/>
            <person name="Grewe F."/>
        </authorList>
    </citation>
    <scope>NUCLEOTIDE SEQUENCE [LARGE SCALE GENOMIC DNA]</scope>
    <source>
        <strain evidence="3 4">Mercado 3170</strain>
    </source>
</reference>
<dbReference type="Proteomes" id="UP001590950">
    <property type="component" value="Unassembled WGS sequence"/>
</dbReference>
<feature type="chain" id="PRO_5047325907" evidence="2">
    <location>
        <begin position="19"/>
        <end position="131"/>
    </location>
</feature>
<evidence type="ECO:0000313" key="4">
    <source>
        <dbReference type="Proteomes" id="UP001590950"/>
    </source>
</evidence>
<gene>
    <name evidence="3" type="ORF">N7G274_006691</name>
</gene>
<name>A0ABR4A8K3_9LECA</name>
<dbReference type="PANTHER" id="PTHR31836">
    <property type="match status" value="1"/>
</dbReference>
<comment type="caution">
    <text evidence="3">The sequence shown here is derived from an EMBL/GenBank/DDBJ whole genome shotgun (WGS) entry which is preliminary data.</text>
</comment>
<organism evidence="3 4">
    <name type="scientific">Stereocaulon virgatum</name>
    <dbReference type="NCBI Taxonomy" id="373712"/>
    <lineage>
        <taxon>Eukaryota</taxon>
        <taxon>Fungi</taxon>
        <taxon>Dikarya</taxon>
        <taxon>Ascomycota</taxon>
        <taxon>Pezizomycotina</taxon>
        <taxon>Lecanoromycetes</taxon>
        <taxon>OSLEUM clade</taxon>
        <taxon>Lecanoromycetidae</taxon>
        <taxon>Lecanorales</taxon>
        <taxon>Lecanorineae</taxon>
        <taxon>Stereocaulaceae</taxon>
        <taxon>Stereocaulon</taxon>
    </lineage>
</organism>
<evidence type="ECO:0000313" key="3">
    <source>
        <dbReference type="EMBL" id="KAL2040712.1"/>
    </source>
</evidence>
<keyword evidence="1 2" id="KW-0732">Signal</keyword>
<protein>
    <submittedName>
        <fullName evidence="3">Uncharacterized protein</fullName>
    </submittedName>
</protein>
<dbReference type="SUPFAM" id="SSF50685">
    <property type="entry name" value="Barwin-like endoglucanases"/>
    <property type="match status" value="1"/>
</dbReference>
<dbReference type="CDD" id="cd22191">
    <property type="entry name" value="DPBB_RlpA_EXP_N-like"/>
    <property type="match status" value="1"/>
</dbReference>
<proteinExistence type="predicted"/>
<dbReference type="PROSITE" id="PS51257">
    <property type="entry name" value="PROKAR_LIPOPROTEIN"/>
    <property type="match status" value="1"/>
</dbReference>
<dbReference type="InterPro" id="IPR051477">
    <property type="entry name" value="Expansin_CellWall"/>
</dbReference>
<accession>A0ABR4A8K3</accession>
<sequence length="131" mass="13469">MKLSLAAGLAVYVSLANAFKGKMTHYTPALGSCGLTHGDGDAVVALSKEIMQNGPNPNANRLVMSMLAMWCGTKIVIRNLATGSATQATIVDTCYGCAKYDIDVSTGLFKIVAPGADGTAQIEWGGEAIGG</sequence>
<keyword evidence="4" id="KW-1185">Reference proteome</keyword>
<evidence type="ECO:0000256" key="2">
    <source>
        <dbReference type="SAM" id="SignalP"/>
    </source>
</evidence>
<dbReference type="Gene3D" id="2.40.40.10">
    <property type="entry name" value="RlpA-like domain"/>
    <property type="match status" value="1"/>
</dbReference>